<dbReference type="SUPFAM" id="SSF48498">
    <property type="entry name" value="Tetracyclin repressor-like, C-terminal domain"/>
    <property type="match status" value="1"/>
</dbReference>
<dbReference type="RefSeq" id="WP_147097157.1">
    <property type="nucleotide sequence ID" value="NZ_JBHUFH010000001.1"/>
</dbReference>
<dbReference type="SUPFAM" id="SSF46689">
    <property type="entry name" value="Homeodomain-like"/>
    <property type="match status" value="1"/>
</dbReference>
<proteinExistence type="predicted"/>
<keyword evidence="3" id="KW-0804">Transcription</keyword>
<sequence>MFNEDRSVTRGRKFDQVLEGARRVFLRDGYEGASVDDIAREASVSKATLYSYFPDKKLMFTVVFRDELERAKIDRDALLRMELPIDEVLRFTGHMIASHTVSEFGSRILRLAIAEAQRFPELAVEYYEIGPAALQRTLERQIRSWQKDGMISTEVVDLNMAADSFVQLCAVRVRDPMMLLGREHVDDATIRRAVDNAVRVFLRAYGTQAALRLID</sequence>
<keyword evidence="2 4" id="KW-0238">DNA-binding</keyword>
<dbReference type="InterPro" id="IPR023772">
    <property type="entry name" value="DNA-bd_HTH_TetR-type_CS"/>
</dbReference>
<accession>A0A5C6S6B9</accession>
<dbReference type="PROSITE" id="PS01081">
    <property type="entry name" value="HTH_TETR_1"/>
    <property type="match status" value="1"/>
</dbReference>
<dbReference type="InterPro" id="IPR039536">
    <property type="entry name" value="TetR_C_Proteobacteria"/>
</dbReference>
<dbReference type="PANTHER" id="PTHR30055">
    <property type="entry name" value="HTH-TYPE TRANSCRIPTIONAL REGULATOR RUTR"/>
    <property type="match status" value="1"/>
</dbReference>
<dbReference type="OrthoDB" id="9816431at2"/>
<evidence type="ECO:0000256" key="1">
    <source>
        <dbReference type="ARBA" id="ARBA00023015"/>
    </source>
</evidence>
<gene>
    <name evidence="6" type="ORF">FQV27_07065</name>
</gene>
<feature type="DNA-binding region" description="H-T-H motif" evidence="4">
    <location>
        <begin position="34"/>
        <end position="53"/>
    </location>
</feature>
<reference evidence="6 7" key="1">
    <citation type="submission" date="2019-08" db="EMBL/GenBank/DDBJ databases">
        <authorList>
            <person name="Ye J."/>
        </authorList>
    </citation>
    <scope>NUCLEOTIDE SEQUENCE [LARGE SCALE GENOMIC DNA]</scope>
    <source>
        <strain evidence="6 7">TK008</strain>
    </source>
</reference>
<dbReference type="EMBL" id="VOPL01000002">
    <property type="protein sequence ID" value="TXB69867.1"/>
    <property type="molecule type" value="Genomic_DNA"/>
</dbReference>
<keyword evidence="7" id="KW-1185">Reference proteome</keyword>
<evidence type="ECO:0000259" key="5">
    <source>
        <dbReference type="PROSITE" id="PS50977"/>
    </source>
</evidence>
<dbReference type="PRINTS" id="PR00455">
    <property type="entry name" value="HTHTETR"/>
</dbReference>
<dbReference type="Gene3D" id="1.10.10.60">
    <property type="entry name" value="Homeodomain-like"/>
    <property type="match status" value="1"/>
</dbReference>
<dbReference type="InterPro" id="IPR001647">
    <property type="entry name" value="HTH_TetR"/>
</dbReference>
<dbReference type="PROSITE" id="PS50977">
    <property type="entry name" value="HTH_TETR_2"/>
    <property type="match status" value="1"/>
</dbReference>
<dbReference type="GO" id="GO:0003700">
    <property type="term" value="F:DNA-binding transcription factor activity"/>
    <property type="evidence" value="ECO:0007669"/>
    <property type="project" value="TreeGrafter"/>
</dbReference>
<dbReference type="GO" id="GO:0000976">
    <property type="term" value="F:transcription cis-regulatory region binding"/>
    <property type="evidence" value="ECO:0007669"/>
    <property type="project" value="TreeGrafter"/>
</dbReference>
<dbReference type="InterPro" id="IPR036271">
    <property type="entry name" value="Tet_transcr_reg_TetR-rel_C_sf"/>
</dbReference>
<evidence type="ECO:0000313" key="7">
    <source>
        <dbReference type="Proteomes" id="UP000321562"/>
    </source>
</evidence>
<dbReference type="AlphaFoldDB" id="A0A5C6S6B9"/>
<keyword evidence="1" id="KW-0805">Transcription regulation</keyword>
<dbReference type="InterPro" id="IPR050109">
    <property type="entry name" value="HTH-type_TetR-like_transc_reg"/>
</dbReference>
<dbReference type="InterPro" id="IPR009057">
    <property type="entry name" value="Homeodomain-like_sf"/>
</dbReference>
<organism evidence="6 7">
    <name type="scientific">Paracoccus aurantiacus</name>
    <dbReference type="NCBI Taxonomy" id="2599412"/>
    <lineage>
        <taxon>Bacteria</taxon>
        <taxon>Pseudomonadati</taxon>
        <taxon>Pseudomonadota</taxon>
        <taxon>Alphaproteobacteria</taxon>
        <taxon>Rhodobacterales</taxon>
        <taxon>Paracoccaceae</taxon>
        <taxon>Paracoccus</taxon>
    </lineage>
</organism>
<feature type="domain" description="HTH tetR-type" evidence="5">
    <location>
        <begin position="11"/>
        <end position="71"/>
    </location>
</feature>
<dbReference type="Pfam" id="PF00440">
    <property type="entry name" value="TetR_N"/>
    <property type="match status" value="1"/>
</dbReference>
<evidence type="ECO:0000256" key="3">
    <source>
        <dbReference type="ARBA" id="ARBA00023163"/>
    </source>
</evidence>
<evidence type="ECO:0000256" key="2">
    <source>
        <dbReference type="ARBA" id="ARBA00023125"/>
    </source>
</evidence>
<dbReference type="Pfam" id="PF14246">
    <property type="entry name" value="TetR_C_7"/>
    <property type="match status" value="1"/>
</dbReference>
<comment type="caution">
    <text evidence="6">The sequence shown here is derived from an EMBL/GenBank/DDBJ whole genome shotgun (WGS) entry which is preliminary data.</text>
</comment>
<evidence type="ECO:0000313" key="6">
    <source>
        <dbReference type="EMBL" id="TXB69867.1"/>
    </source>
</evidence>
<dbReference type="Gene3D" id="1.10.357.10">
    <property type="entry name" value="Tetracycline Repressor, domain 2"/>
    <property type="match status" value="1"/>
</dbReference>
<dbReference type="PANTHER" id="PTHR30055:SF146">
    <property type="entry name" value="HTH-TYPE TRANSCRIPTIONAL DUAL REGULATOR CECR"/>
    <property type="match status" value="1"/>
</dbReference>
<dbReference type="FunFam" id="1.10.10.60:FF:000141">
    <property type="entry name" value="TetR family transcriptional regulator"/>
    <property type="match status" value="1"/>
</dbReference>
<dbReference type="Proteomes" id="UP000321562">
    <property type="component" value="Unassembled WGS sequence"/>
</dbReference>
<name>A0A5C6S6B9_9RHOB</name>
<evidence type="ECO:0000256" key="4">
    <source>
        <dbReference type="PROSITE-ProRule" id="PRU00335"/>
    </source>
</evidence>
<protein>
    <submittedName>
        <fullName evidence="6">TetR/AcrR family transcriptional regulator</fullName>
    </submittedName>
</protein>